<reference evidence="2" key="2">
    <citation type="journal article" date="2015" name="Data Brief">
        <title>Shoot transcriptome of the giant reed, Arundo donax.</title>
        <authorList>
            <person name="Barrero R.A."/>
            <person name="Guerrero F.D."/>
            <person name="Moolhuijzen P."/>
            <person name="Goolsby J.A."/>
            <person name="Tidwell J."/>
            <person name="Bellgard S.E."/>
            <person name="Bellgard M.I."/>
        </authorList>
    </citation>
    <scope>NUCLEOTIDE SEQUENCE</scope>
    <source>
        <tissue evidence="2">Shoot tissue taken approximately 20 cm above the soil surface</tissue>
    </source>
</reference>
<feature type="compositionally biased region" description="Polar residues" evidence="1">
    <location>
        <begin position="16"/>
        <end position="27"/>
    </location>
</feature>
<dbReference type="AlphaFoldDB" id="A0A0A9BK95"/>
<organism evidence="2">
    <name type="scientific">Arundo donax</name>
    <name type="common">Giant reed</name>
    <name type="synonym">Donax arundinaceus</name>
    <dbReference type="NCBI Taxonomy" id="35708"/>
    <lineage>
        <taxon>Eukaryota</taxon>
        <taxon>Viridiplantae</taxon>
        <taxon>Streptophyta</taxon>
        <taxon>Embryophyta</taxon>
        <taxon>Tracheophyta</taxon>
        <taxon>Spermatophyta</taxon>
        <taxon>Magnoliopsida</taxon>
        <taxon>Liliopsida</taxon>
        <taxon>Poales</taxon>
        <taxon>Poaceae</taxon>
        <taxon>PACMAD clade</taxon>
        <taxon>Arundinoideae</taxon>
        <taxon>Arundineae</taxon>
        <taxon>Arundo</taxon>
    </lineage>
</organism>
<feature type="region of interest" description="Disordered" evidence="1">
    <location>
        <begin position="1"/>
        <end position="27"/>
    </location>
</feature>
<sequence length="27" mass="2557">MELGAPATTPDGSVALGSSSQPLGPES</sequence>
<proteinExistence type="predicted"/>
<dbReference type="EMBL" id="GBRH01236295">
    <property type="protein sequence ID" value="JAD61600.1"/>
    <property type="molecule type" value="Transcribed_RNA"/>
</dbReference>
<protein>
    <submittedName>
        <fullName evidence="2">Uncharacterized protein</fullName>
    </submittedName>
</protein>
<accession>A0A0A9BK95</accession>
<reference evidence="2" key="1">
    <citation type="submission" date="2014-09" db="EMBL/GenBank/DDBJ databases">
        <authorList>
            <person name="Magalhaes I.L.F."/>
            <person name="Oliveira U."/>
            <person name="Santos F.R."/>
            <person name="Vidigal T.H.D.A."/>
            <person name="Brescovit A.D."/>
            <person name="Santos A.J."/>
        </authorList>
    </citation>
    <scope>NUCLEOTIDE SEQUENCE</scope>
    <source>
        <tissue evidence="2">Shoot tissue taken approximately 20 cm above the soil surface</tissue>
    </source>
</reference>
<evidence type="ECO:0000313" key="2">
    <source>
        <dbReference type="EMBL" id="JAD61600.1"/>
    </source>
</evidence>
<evidence type="ECO:0000256" key="1">
    <source>
        <dbReference type="SAM" id="MobiDB-lite"/>
    </source>
</evidence>
<name>A0A0A9BK95_ARUDO</name>